<feature type="compositionally biased region" description="Acidic residues" evidence="1">
    <location>
        <begin position="81"/>
        <end position="95"/>
    </location>
</feature>
<comment type="caution">
    <text evidence="2">The sequence shown here is derived from an EMBL/GenBank/DDBJ whole genome shotgun (WGS) entry which is preliminary data.</text>
</comment>
<feature type="region of interest" description="Disordered" evidence="1">
    <location>
        <begin position="204"/>
        <end position="256"/>
    </location>
</feature>
<proteinExistence type="predicted"/>
<dbReference type="OrthoDB" id="10631112at2759"/>
<keyword evidence="3" id="KW-1185">Reference proteome</keyword>
<name>A0A1X2GMI0_9FUNG</name>
<feature type="compositionally biased region" description="Polar residues" evidence="1">
    <location>
        <begin position="306"/>
        <end position="315"/>
    </location>
</feature>
<gene>
    <name evidence="2" type="ORF">DM01DRAFT_1381981</name>
</gene>
<feature type="compositionally biased region" description="Low complexity" evidence="1">
    <location>
        <begin position="210"/>
        <end position="229"/>
    </location>
</feature>
<dbReference type="AlphaFoldDB" id="A0A1X2GMI0"/>
<reference evidence="2 3" key="1">
    <citation type="submission" date="2016-07" db="EMBL/GenBank/DDBJ databases">
        <title>Pervasive Adenine N6-methylation of Active Genes in Fungi.</title>
        <authorList>
            <consortium name="DOE Joint Genome Institute"/>
            <person name="Mondo S.J."/>
            <person name="Dannebaum R.O."/>
            <person name="Kuo R.C."/>
            <person name="Labutti K."/>
            <person name="Haridas S."/>
            <person name="Kuo A."/>
            <person name="Salamov A."/>
            <person name="Ahrendt S.R."/>
            <person name="Lipzen A."/>
            <person name="Sullivan W."/>
            <person name="Andreopoulos W.B."/>
            <person name="Clum A."/>
            <person name="Lindquist E."/>
            <person name="Daum C."/>
            <person name="Ramamoorthy G.K."/>
            <person name="Gryganskyi A."/>
            <person name="Culley D."/>
            <person name="Magnuson J.K."/>
            <person name="James T.Y."/>
            <person name="O'Malley M.A."/>
            <person name="Stajich J.E."/>
            <person name="Spatafora J.W."/>
            <person name="Visel A."/>
            <person name="Grigoriev I.V."/>
        </authorList>
    </citation>
    <scope>NUCLEOTIDE SEQUENCE [LARGE SCALE GENOMIC DNA]</scope>
    <source>
        <strain evidence="2 3">NRRL 3301</strain>
    </source>
</reference>
<feature type="compositionally biased region" description="Pro residues" evidence="1">
    <location>
        <begin position="435"/>
        <end position="444"/>
    </location>
</feature>
<dbReference type="EMBL" id="MCGT01000008">
    <property type="protein sequence ID" value="ORX57427.1"/>
    <property type="molecule type" value="Genomic_DNA"/>
</dbReference>
<feature type="compositionally biased region" description="Polar residues" evidence="1">
    <location>
        <begin position="99"/>
        <end position="109"/>
    </location>
</feature>
<sequence length="458" mass="50532">MSSEIVPGSFRSRKSVLLGKQDDGFQPVPHGNVGQQGMPLRSLTSKQRWSACFSYIFKRNKTKADACPLPTSPSASTLMIQEDDEEENPSEEDVGDGFQDNQTATTFSHSSHHPCHSKWYHPLDHVDHDPFDEKFRDIQSLADHDPLLQHRYGEHCLMSKSDLNIENSISDHSLFYGASLPPIVTSSLSPPPRHVMNRQGRAKSLIPLDSQRTSASSTSSSPVLPSMSSKITSSTPLHPSSQPVLSPPPPPSTPAFAAVTDQALQPRLRPGPPPSAKLLRLSLDLEHSHLSWHEDEDAPLDQLTYPTSHISSCSNARPRYDDDDGPFRRHSYPASEDEEDMEDETSALWHPPHCLEQPSWKYPSFFEIKSATVEDDEGEENGMRVPFLARTSSDNSLADMVHHDKTLYETTVATSLRRFQNSPPNGQVFALPSGASPPPSPPVTCPSSSPQSAFPLPA</sequence>
<evidence type="ECO:0000313" key="2">
    <source>
        <dbReference type="EMBL" id="ORX57427.1"/>
    </source>
</evidence>
<protein>
    <submittedName>
        <fullName evidence="2">Uncharacterized protein</fullName>
    </submittedName>
</protein>
<evidence type="ECO:0000256" key="1">
    <source>
        <dbReference type="SAM" id="MobiDB-lite"/>
    </source>
</evidence>
<organism evidence="2 3">
    <name type="scientific">Hesseltinella vesiculosa</name>
    <dbReference type="NCBI Taxonomy" id="101127"/>
    <lineage>
        <taxon>Eukaryota</taxon>
        <taxon>Fungi</taxon>
        <taxon>Fungi incertae sedis</taxon>
        <taxon>Mucoromycota</taxon>
        <taxon>Mucoromycotina</taxon>
        <taxon>Mucoromycetes</taxon>
        <taxon>Mucorales</taxon>
        <taxon>Cunninghamellaceae</taxon>
        <taxon>Hesseltinella</taxon>
    </lineage>
</organism>
<evidence type="ECO:0000313" key="3">
    <source>
        <dbReference type="Proteomes" id="UP000242146"/>
    </source>
</evidence>
<feature type="region of interest" description="Disordered" evidence="1">
    <location>
        <begin position="80"/>
        <end position="111"/>
    </location>
</feature>
<dbReference type="Proteomes" id="UP000242146">
    <property type="component" value="Unassembled WGS sequence"/>
</dbReference>
<feature type="region of interest" description="Disordered" evidence="1">
    <location>
        <begin position="418"/>
        <end position="458"/>
    </location>
</feature>
<accession>A0A1X2GMI0</accession>
<feature type="region of interest" description="Disordered" evidence="1">
    <location>
        <begin position="306"/>
        <end position="340"/>
    </location>
</feature>